<evidence type="ECO:0000313" key="1">
    <source>
        <dbReference type="EMBL" id="VFV31850.1"/>
    </source>
</evidence>
<reference evidence="1 2" key="1">
    <citation type="submission" date="2019-01" db="EMBL/GenBank/DDBJ databases">
        <authorList>
            <person name="Alioto T."/>
            <person name="Alioto T."/>
        </authorList>
    </citation>
    <scope>NUCLEOTIDE SEQUENCE [LARGE SCALE GENOMIC DNA]</scope>
</reference>
<proteinExistence type="predicted"/>
<name>A0A485NEZ6_LYNPA</name>
<keyword evidence="2" id="KW-1185">Reference proteome</keyword>
<sequence length="73" mass="8282">MRHAGWMSFGIIVTYMFGIDSTRVGIFKEAHQVGLPCILKSHALEAQICFAVLSNFSPQTLERKFADEKFRGF</sequence>
<gene>
    <name evidence="1" type="ORF">LYPA_23C016248</name>
</gene>
<protein>
    <submittedName>
        <fullName evidence="1">Uncharacterized protein</fullName>
    </submittedName>
</protein>
<organism evidence="1 2">
    <name type="scientific">Lynx pardinus</name>
    <name type="common">Iberian lynx</name>
    <name type="synonym">Felis pardina</name>
    <dbReference type="NCBI Taxonomy" id="191816"/>
    <lineage>
        <taxon>Eukaryota</taxon>
        <taxon>Metazoa</taxon>
        <taxon>Chordata</taxon>
        <taxon>Craniata</taxon>
        <taxon>Vertebrata</taxon>
        <taxon>Euteleostomi</taxon>
        <taxon>Mammalia</taxon>
        <taxon>Eutheria</taxon>
        <taxon>Laurasiatheria</taxon>
        <taxon>Carnivora</taxon>
        <taxon>Feliformia</taxon>
        <taxon>Felidae</taxon>
        <taxon>Felinae</taxon>
        <taxon>Lynx</taxon>
    </lineage>
</organism>
<accession>A0A485NEZ6</accession>
<evidence type="ECO:0000313" key="2">
    <source>
        <dbReference type="Proteomes" id="UP000386466"/>
    </source>
</evidence>
<dbReference type="Proteomes" id="UP000386466">
    <property type="component" value="Unassembled WGS sequence"/>
</dbReference>
<dbReference type="EMBL" id="CAAGRJ010016202">
    <property type="protein sequence ID" value="VFV31850.1"/>
    <property type="molecule type" value="Genomic_DNA"/>
</dbReference>
<dbReference type="AlphaFoldDB" id="A0A485NEZ6"/>